<dbReference type="InterPro" id="IPR012337">
    <property type="entry name" value="RNaseH-like_sf"/>
</dbReference>
<sequence>MKGFLPAGWDDEDLTDDDDYYVDSLVRTAKNLKITVVPDITTGAGLDGQNFDGELNEEVRVWFEQFKERYNTYKQTPTTKQQMKALLMKDPQPLILALKLFASCPGCTYLKNKSLALFILESVCELYNQYPGIASNCDHNTRMVAFNFIKTCGILRLYKAVIETYELHKITELLKPKLRELLTTGHFKDAAYWSTLLNVTHIFGLFDLVFPLILQDRISLAEEFLMNAKHQQLPTVQFLDSLLDKKKTVYEHCDEILTKYNYTDIKQNILLYRPMSKLVTRLSKKFNIDIKYTPKLKYSKSSSYLHYLYRKYQDGGMSFDSWRELARDEANKSKSLQLDLITKITQYDINEAMFWVQLYNVPIEDCPLPIQMKMQNFPMDTGDEKQNLMNDWEDYSAHQENEKTEGASCLAVDKEEYLGLQLSLDCVILIDSKSKFLEMLKYLEQYVLIAFDSEWKPSVCNDNVVSILQLSTAEKVFLVDCLSAQLDDRLWKLLGSKVFNNLEILKVGFSLDQDIRMLHKTLPLQLNLQATSCYLDMRDLWHRLKHMPIIKFPYDQQTLGGESLSVLTELCLGKKLDKSNQFSNWANRPLRRDQLIYAALDAHCLILIYQVIAELLLRLNIDIDTMVEEITTSKSGYLFRIKSTAHSNEICKEQYRKNSNELDKVLDFKYLRNSNVKFICDSMLFGLTKELRKIGLDCYQIFSYSDLDKCIELVKREKRFVLTRDSRFLLFRRKVPENQCLQIPSDTTENQTIHLLQHLNIQIDEKDVHSRCVKCNCKDFLLATRSQIHTMRDGYMDNLKGINEPTKMKHEFLKRSWNLSYIDEQILSTKKTCRGKPIKVDEINQQLLKTKEFFYICNNCGTCLYDGAYLIHPKVASYLRPYTCESGNGGDCNGSHIFK</sequence>
<dbReference type="AlphaFoldDB" id="A0A1A9ZLL9"/>
<dbReference type="SUPFAM" id="SSF53098">
    <property type="entry name" value="Ribonuclease H-like"/>
    <property type="match status" value="1"/>
</dbReference>
<keyword evidence="1" id="KW-0479">Metal-binding</keyword>
<reference evidence="3" key="2">
    <citation type="submission" date="2020-05" db="UniProtKB">
        <authorList>
            <consortium name="EnsemblMetazoa"/>
        </authorList>
    </citation>
    <scope>IDENTIFICATION</scope>
    <source>
        <strain evidence="3">IAEA</strain>
    </source>
</reference>
<dbReference type="SMART" id="SM00474">
    <property type="entry name" value="35EXOc"/>
    <property type="match status" value="1"/>
</dbReference>
<dbReference type="PANTHER" id="PTHR47765:SF2">
    <property type="entry name" value="EXONUCLEASE MUT-7 HOMOLOG"/>
    <property type="match status" value="1"/>
</dbReference>
<evidence type="ECO:0000313" key="4">
    <source>
        <dbReference type="Proteomes" id="UP000092445"/>
    </source>
</evidence>
<dbReference type="InterPro" id="IPR002782">
    <property type="entry name" value="Mut7-C_RNAse_dom"/>
</dbReference>
<evidence type="ECO:0000256" key="1">
    <source>
        <dbReference type="ARBA" id="ARBA00022723"/>
    </source>
</evidence>
<name>A0A1A9ZLL9_GLOPL</name>
<dbReference type="VEuPathDB" id="VectorBase:GPAI018459"/>
<dbReference type="STRING" id="7398.A0A1A9ZLL9"/>
<dbReference type="Pfam" id="PF01612">
    <property type="entry name" value="DNA_pol_A_exo1"/>
    <property type="match status" value="1"/>
</dbReference>
<dbReference type="InterPro" id="IPR052408">
    <property type="entry name" value="Exonuclease_MUT-7-like"/>
</dbReference>
<organism evidence="3 4">
    <name type="scientific">Glossina pallidipes</name>
    <name type="common">Tsetse fly</name>
    <dbReference type="NCBI Taxonomy" id="7398"/>
    <lineage>
        <taxon>Eukaryota</taxon>
        <taxon>Metazoa</taxon>
        <taxon>Ecdysozoa</taxon>
        <taxon>Arthropoda</taxon>
        <taxon>Hexapoda</taxon>
        <taxon>Insecta</taxon>
        <taxon>Pterygota</taxon>
        <taxon>Neoptera</taxon>
        <taxon>Endopterygota</taxon>
        <taxon>Diptera</taxon>
        <taxon>Brachycera</taxon>
        <taxon>Muscomorpha</taxon>
        <taxon>Hippoboscoidea</taxon>
        <taxon>Glossinidae</taxon>
        <taxon>Glossina</taxon>
    </lineage>
</organism>
<dbReference type="Pfam" id="PF01927">
    <property type="entry name" value="Mut7-C"/>
    <property type="match status" value="1"/>
</dbReference>
<dbReference type="GO" id="GO:0006139">
    <property type="term" value="P:nucleobase-containing compound metabolic process"/>
    <property type="evidence" value="ECO:0007669"/>
    <property type="project" value="InterPro"/>
</dbReference>
<evidence type="ECO:0000313" key="3">
    <source>
        <dbReference type="EnsemblMetazoa" id="GPAI018459-PA"/>
    </source>
</evidence>
<dbReference type="InterPro" id="IPR036397">
    <property type="entry name" value="RNaseH_sf"/>
</dbReference>
<reference evidence="4" key="1">
    <citation type="submission" date="2014-03" db="EMBL/GenBank/DDBJ databases">
        <authorList>
            <person name="Aksoy S."/>
            <person name="Warren W."/>
            <person name="Wilson R.K."/>
        </authorList>
    </citation>
    <scope>NUCLEOTIDE SEQUENCE [LARGE SCALE GENOMIC DNA]</scope>
    <source>
        <strain evidence="4">IAEA</strain>
    </source>
</reference>
<keyword evidence="4" id="KW-1185">Reference proteome</keyword>
<dbReference type="GO" id="GO:0003676">
    <property type="term" value="F:nucleic acid binding"/>
    <property type="evidence" value="ECO:0007669"/>
    <property type="project" value="InterPro"/>
</dbReference>
<evidence type="ECO:0000259" key="2">
    <source>
        <dbReference type="SMART" id="SM00474"/>
    </source>
</evidence>
<dbReference type="InterPro" id="IPR002562">
    <property type="entry name" value="3'-5'_exonuclease_dom"/>
</dbReference>
<protein>
    <recommendedName>
        <fullName evidence="2">3'-5' exonuclease domain-containing protein</fullName>
    </recommendedName>
</protein>
<dbReference type="PANTHER" id="PTHR47765">
    <property type="entry name" value="3'-5' EXONUCLEASE DOMAIN-CONTAINING PROTEIN"/>
    <property type="match status" value="1"/>
</dbReference>
<dbReference type="Proteomes" id="UP000092445">
    <property type="component" value="Unassembled WGS sequence"/>
</dbReference>
<dbReference type="EnsemblMetazoa" id="GPAI018459-RA">
    <property type="protein sequence ID" value="GPAI018459-PA"/>
    <property type="gene ID" value="GPAI018459"/>
</dbReference>
<dbReference type="GO" id="GO:0008408">
    <property type="term" value="F:3'-5' exonuclease activity"/>
    <property type="evidence" value="ECO:0007669"/>
    <property type="project" value="InterPro"/>
</dbReference>
<proteinExistence type="predicted"/>
<dbReference type="Gene3D" id="3.30.420.10">
    <property type="entry name" value="Ribonuclease H-like superfamily/Ribonuclease H"/>
    <property type="match status" value="1"/>
</dbReference>
<accession>A0A1A9ZLL9</accession>
<dbReference type="GO" id="GO:0046872">
    <property type="term" value="F:metal ion binding"/>
    <property type="evidence" value="ECO:0007669"/>
    <property type="project" value="UniProtKB-KW"/>
</dbReference>
<feature type="domain" description="3'-5' exonuclease" evidence="2">
    <location>
        <begin position="427"/>
        <end position="617"/>
    </location>
</feature>